<dbReference type="Pfam" id="PF12785">
    <property type="entry name" value="VESA1_N"/>
    <property type="match status" value="2"/>
</dbReference>
<dbReference type="Proteomes" id="UP001497744">
    <property type="component" value="Unassembled WGS sequence"/>
</dbReference>
<dbReference type="RefSeq" id="XP_067715672.1">
    <property type="nucleotide sequence ID" value="XM_067859571.1"/>
</dbReference>
<dbReference type="GeneID" id="94195084"/>
<evidence type="ECO:0000313" key="3">
    <source>
        <dbReference type="Proteomes" id="UP001497744"/>
    </source>
</evidence>
<feature type="transmembrane region" description="Helical" evidence="1">
    <location>
        <begin position="171"/>
        <end position="191"/>
    </location>
</feature>
<evidence type="ECO:0000256" key="1">
    <source>
        <dbReference type="SAM" id="Phobius"/>
    </source>
</evidence>
<reference evidence="2 3" key="1">
    <citation type="submission" date="2021-06" db="EMBL/GenBank/DDBJ databases">
        <title>Genome sequence of Babesia caballi.</title>
        <authorList>
            <person name="Yamagishi J."/>
            <person name="Kidaka T."/>
            <person name="Ochi A."/>
        </authorList>
    </citation>
    <scope>NUCLEOTIDE SEQUENCE [LARGE SCALE GENOMIC DNA]</scope>
    <source>
        <strain evidence="2">USDA-D6B2</strain>
    </source>
</reference>
<keyword evidence="1" id="KW-0812">Transmembrane</keyword>
<accession>A0AAV4LV17</accession>
<gene>
    <name evidence="2" type="ORF">BcabD6B2_30380</name>
</gene>
<protein>
    <submittedName>
        <fullName evidence="2">Variant erythrocyte surface antigen-1 family protein</fullName>
    </submittedName>
</protein>
<dbReference type="EMBL" id="BPLF01000002">
    <property type="protein sequence ID" value="GIX63603.1"/>
    <property type="molecule type" value="Genomic_DNA"/>
</dbReference>
<comment type="caution">
    <text evidence="2">The sequence shown here is derived from an EMBL/GenBank/DDBJ whole genome shotgun (WGS) entry which is preliminary data.</text>
</comment>
<evidence type="ECO:0000313" key="2">
    <source>
        <dbReference type="EMBL" id="GIX63603.1"/>
    </source>
</evidence>
<organism evidence="2 3">
    <name type="scientific">Babesia caballi</name>
    <dbReference type="NCBI Taxonomy" id="5871"/>
    <lineage>
        <taxon>Eukaryota</taxon>
        <taxon>Sar</taxon>
        <taxon>Alveolata</taxon>
        <taxon>Apicomplexa</taxon>
        <taxon>Aconoidasida</taxon>
        <taxon>Piroplasmida</taxon>
        <taxon>Babesiidae</taxon>
        <taxon>Babesia</taxon>
    </lineage>
</organism>
<keyword evidence="3" id="KW-1185">Reference proteome</keyword>
<sequence>MSSGKKSLTEPPTNLKEAIDWVIKIEEVDAIKGLAGTLKGMLSGEPGGVRDEVKEAFNEVSKGVIENFSKSKTQIHQTSERGFAVPHGILHKFSKGLDPFPSGSAARVNREKAERWVSKFQEDTLKTPITELANGFESFRSAIVQDSSSDSAYSQADAKWESLQASEHKDCAVIFLAIIPLLYIGLTYLYWRCSPDSDSPPSNISWYGQSLSESKGLKKYMEALGYADNLKRQKNGGQIVSNIMNSMFSSELEKAYGSSKTHYPEFLKALQDKALQSTLSTSSPLTSLYVLSYYFITYPLHDVRSTSPASPSFLGYSGPAALAGAHRLDPEVTGKDGGGGPGGTAALTNEVKKLLEPVKDVDPNLGVYIEKVTKALADGTPNGLIGKLAEGLQQFIGYDPSAGGSVFTGPNSKITGAGIAPSNLATYRLCDATIAFTIGVLEGCKSSKKANLRGDQKSKIDNVITKLHTKYGTGTQGLKEVGTQVKGKIGDNQLQGSNVKSFVNDLASAFETNLQSISSDNADTVADQVGKYLKGVFASKWQSASANDAATHLKSLVQRFTGTTPYNTNDGSFSSNIEQVKSALQPGSHATVQAILEAGKNAFMGVLKMPNYSATNYETNVQSASIKEVHAKIFLGCLPLYYQALTYIYWGCHENGGGWRNQTLANGSMRFYFDSQGLLPLYVDKSKRGAHNADSALKGFSEFKTAATSSLRNSNNPYVKFTEELQEKVKENSSNLSTDYPLSALFYGASYYFRYQQTTNAKSAVSAPKTIREMLYFLAALQFSSAYDDIAGHIGTLLPNDLSVADTSKPASGGNDTLSAADLNEYLRASCAFSSSVLGLIQGPGASEKSEPWLFELFCNSAFHFKYPSGTTLFSRISSYAYALQFQLLFLYSMCGNIGRKCGWQECTYGRDIKGLGHSLQSHICPGFKCQDATSCDHKSSQCKHNNYSDIAGCGKGSNPSPLQAFITGTLPSFGLSTSSTPNHMSDHPKGALCHTPMGFQASHLRSIGNGAVVYLVLKSICGNFSSPLRQLCEKLGCLTKRTPRSLGDLFGFTWHLKGQLAKTLGNITSATWFGDLKNKLPFSYQLKIENGQKLKTFVGTDHQAHGNSPADLTALHSSGCKEKEKTCGPYLSPLTLSNGATFGKPAPYASTYLSWMVYLTDDIETGFQELLDEFKNIDCSKTGCRKPASGTQACSKPHQPGTHGTSDECSCDSVVHCGGVLPLLYRYGFTFGSTGDLFGEVTNGTNTKRNCKAFVKQLQSDITGKPLQDLFESIDSFLYLFRFYFLYNLSSFWSIYICLILYTFFFLLDTLHLRSHLKLTSSHVVPPLNLLTSGTHLPITKLTYITQ</sequence>
<keyword evidence="1" id="KW-0472">Membrane</keyword>
<feature type="transmembrane region" description="Helical" evidence="1">
    <location>
        <begin position="1285"/>
        <end position="1309"/>
    </location>
</feature>
<dbReference type="InterPro" id="IPR024751">
    <property type="entry name" value="VESA1"/>
</dbReference>
<keyword evidence="1" id="KW-1133">Transmembrane helix</keyword>
<name>A0AAV4LV17_BABCB</name>
<proteinExistence type="predicted"/>